<dbReference type="CDD" id="cd00202">
    <property type="entry name" value="ZnF_GATA"/>
    <property type="match status" value="1"/>
</dbReference>
<dbReference type="GO" id="GO:0042162">
    <property type="term" value="F:telomeric DNA binding"/>
    <property type="evidence" value="ECO:0007669"/>
    <property type="project" value="TreeGrafter"/>
</dbReference>
<evidence type="ECO:0000256" key="1">
    <source>
        <dbReference type="ARBA" id="ARBA00010467"/>
    </source>
</evidence>
<evidence type="ECO:0000256" key="5">
    <source>
        <dbReference type="ARBA" id="ARBA00023159"/>
    </source>
</evidence>
<dbReference type="STRING" id="1664694.A0A0N1H8A2"/>
<organism evidence="12 13">
    <name type="scientific">Cyphellophora attinorum</name>
    <dbReference type="NCBI Taxonomy" id="1664694"/>
    <lineage>
        <taxon>Eukaryota</taxon>
        <taxon>Fungi</taxon>
        <taxon>Dikarya</taxon>
        <taxon>Ascomycota</taxon>
        <taxon>Pezizomycotina</taxon>
        <taxon>Eurotiomycetes</taxon>
        <taxon>Chaetothyriomycetidae</taxon>
        <taxon>Chaetothyriales</taxon>
        <taxon>Cyphellophoraceae</taxon>
        <taxon>Cyphellophora</taxon>
    </lineage>
</organism>
<dbReference type="InterPro" id="IPR009057">
    <property type="entry name" value="Homeodomain-like_sf"/>
</dbReference>
<evidence type="ECO:0000256" key="7">
    <source>
        <dbReference type="ARBA" id="ARBA00023242"/>
    </source>
</evidence>
<evidence type="ECO:0000256" key="8">
    <source>
        <dbReference type="PROSITE-ProRule" id="PRU00094"/>
    </source>
</evidence>
<dbReference type="InterPro" id="IPR013088">
    <property type="entry name" value="Znf_NHR/GATA"/>
</dbReference>
<dbReference type="Pfam" id="PF08914">
    <property type="entry name" value="Myb_Rap1"/>
    <property type="match status" value="1"/>
</dbReference>
<dbReference type="Pfam" id="PF00320">
    <property type="entry name" value="GATA"/>
    <property type="match status" value="1"/>
</dbReference>
<dbReference type="SMART" id="SM00401">
    <property type="entry name" value="ZnF_GATA"/>
    <property type="match status" value="1"/>
</dbReference>
<dbReference type="PANTHER" id="PTHR16466:SF6">
    <property type="entry name" value="TELOMERIC REPEAT-BINDING FACTOR 2-INTERACTING PROTEIN 1"/>
    <property type="match status" value="1"/>
</dbReference>
<dbReference type="SUPFAM" id="SSF46689">
    <property type="entry name" value="Homeodomain-like"/>
    <property type="match status" value="1"/>
</dbReference>
<dbReference type="EMBL" id="LFJN01000015">
    <property type="protein sequence ID" value="KPI39510.1"/>
    <property type="molecule type" value="Genomic_DNA"/>
</dbReference>
<feature type="compositionally biased region" description="Low complexity" evidence="10">
    <location>
        <begin position="630"/>
        <end position="649"/>
    </location>
</feature>
<feature type="compositionally biased region" description="Basic and acidic residues" evidence="10">
    <location>
        <begin position="460"/>
        <end position="480"/>
    </location>
</feature>
<proteinExistence type="inferred from homology"/>
<evidence type="ECO:0000313" key="12">
    <source>
        <dbReference type="EMBL" id="KPI39510.1"/>
    </source>
</evidence>
<feature type="region of interest" description="Disordered" evidence="10">
    <location>
        <begin position="837"/>
        <end position="868"/>
    </location>
</feature>
<keyword evidence="2 9" id="KW-0158">Chromosome</keyword>
<evidence type="ECO:0000256" key="10">
    <source>
        <dbReference type="SAM" id="MobiDB-lite"/>
    </source>
</evidence>
<reference evidence="12 13" key="1">
    <citation type="submission" date="2015-06" db="EMBL/GenBank/DDBJ databases">
        <title>Draft genome of the ant-associated black yeast Phialophora attae CBS 131958.</title>
        <authorList>
            <person name="Moreno L.F."/>
            <person name="Stielow B.J."/>
            <person name="de Hoog S."/>
            <person name="Vicente V.A."/>
            <person name="Weiss V.A."/>
            <person name="de Vries M."/>
            <person name="Cruz L.M."/>
            <person name="Souza E.M."/>
        </authorList>
    </citation>
    <scope>NUCLEOTIDE SEQUENCE [LARGE SCALE GENOMIC DNA]</scope>
    <source>
        <strain evidence="12 13">CBS 131958</strain>
    </source>
</reference>
<evidence type="ECO:0000313" key="13">
    <source>
        <dbReference type="Proteomes" id="UP000038010"/>
    </source>
</evidence>
<dbReference type="PROSITE" id="PS50114">
    <property type="entry name" value="GATA_ZN_FINGER_2"/>
    <property type="match status" value="1"/>
</dbReference>
<keyword evidence="8" id="KW-0479">Metal-binding</keyword>
<dbReference type="Proteomes" id="UP000038010">
    <property type="component" value="Unassembled WGS sequence"/>
</dbReference>
<feature type="compositionally biased region" description="Acidic residues" evidence="10">
    <location>
        <begin position="855"/>
        <end position="868"/>
    </location>
</feature>
<feature type="compositionally biased region" description="Polar residues" evidence="10">
    <location>
        <begin position="606"/>
        <end position="619"/>
    </location>
</feature>
<comment type="subcellular location">
    <subcellularLocation>
        <location evidence="9">Nucleus</location>
    </subcellularLocation>
    <subcellularLocation>
        <location evidence="9">Chromosome</location>
        <location evidence="9">Telomere</location>
    </subcellularLocation>
</comment>
<dbReference type="VEuPathDB" id="FungiDB:AB675_5243"/>
<feature type="region of interest" description="Disordered" evidence="10">
    <location>
        <begin position="460"/>
        <end position="493"/>
    </location>
</feature>
<feature type="compositionally biased region" description="Basic and acidic residues" evidence="10">
    <location>
        <begin position="754"/>
        <end position="763"/>
    </location>
</feature>
<dbReference type="Gene3D" id="3.30.50.10">
    <property type="entry name" value="Erythroid Transcription Factor GATA-1, subunit A"/>
    <property type="match status" value="1"/>
</dbReference>
<dbReference type="PANTHER" id="PTHR16466">
    <property type="entry name" value="TELOMERE REPEAT-BINDING FACTOR 2-INTERACTING PROTEIN 1"/>
    <property type="match status" value="1"/>
</dbReference>
<comment type="caution">
    <text evidence="12">The sequence shown here is derived from an EMBL/GenBank/DDBJ whole genome shotgun (WGS) entry which is preliminary data.</text>
</comment>
<evidence type="ECO:0000256" key="6">
    <source>
        <dbReference type="ARBA" id="ARBA00023163"/>
    </source>
</evidence>
<dbReference type="GO" id="GO:0070187">
    <property type="term" value="C:shelterin complex"/>
    <property type="evidence" value="ECO:0007669"/>
    <property type="project" value="TreeGrafter"/>
</dbReference>
<keyword evidence="6" id="KW-0804">Transcription</keyword>
<comment type="function">
    <text evidence="9">Involved in the regulation of telomere length, clustering and has a specific role in telomere position effect (TPE).</text>
</comment>
<keyword evidence="13" id="KW-1185">Reference proteome</keyword>
<keyword evidence="8" id="KW-0862">Zinc</keyword>
<keyword evidence="7 9" id="KW-0539">Nucleus</keyword>
<dbReference type="Gene3D" id="1.10.10.60">
    <property type="entry name" value="Homeodomain-like"/>
    <property type="match status" value="1"/>
</dbReference>
<comment type="similarity">
    <text evidence="1 9">Belongs to the RAP1 family.</text>
</comment>
<evidence type="ECO:0000259" key="11">
    <source>
        <dbReference type="PROSITE" id="PS50114"/>
    </source>
</evidence>
<feature type="compositionally biased region" description="Basic and acidic residues" evidence="10">
    <location>
        <begin position="291"/>
        <end position="303"/>
    </location>
</feature>
<evidence type="ECO:0000256" key="9">
    <source>
        <dbReference type="RuleBase" id="RU367107"/>
    </source>
</evidence>
<protein>
    <recommendedName>
        <fullName evidence="9">DNA-binding protein RAP1</fullName>
    </recommendedName>
</protein>
<keyword evidence="3 9" id="KW-0779">Telomere</keyword>
<evidence type="ECO:0000256" key="4">
    <source>
        <dbReference type="ARBA" id="ARBA00023015"/>
    </source>
</evidence>
<feature type="domain" description="GATA-type" evidence="11">
    <location>
        <begin position="503"/>
        <end position="538"/>
    </location>
</feature>
<dbReference type="InterPro" id="IPR038104">
    <property type="entry name" value="Rap1_C_sf"/>
</dbReference>
<gene>
    <name evidence="12" type="ORF">AB675_5243</name>
</gene>
<dbReference type="InterPro" id="IPR021661">
    <property type="entry name" value="Rap1_C"/>
</dbReference>
<feature type="compositionally biased region" description="Polar residues" evidence="10">
    <location>
        <begin position="212"/>
        <end position="231"/>
    </location>
</feature>
<keyword evidence="5" id="KW-0010">Activator</keyword>
<feature type="region of interest" description="Disordered" evidence="10">
    <location>
        <begin position="333"/>
        <end position="360"/>
    </location>
</feature>
<dbReference type="RefSeq" id="XP_017999473.1">
    <property type="nucleotide sequence ID" value="XM_018145440.1"/>
</dbReference>
<evidence type="ECO:0000256" key="2">
    <source>
        <dbReference type="ARBA" id="ARBA00022454"/>
    </source>
</evidence>
<dbReference type="GO" id="GO:0008270">
    <property type="term" value="F:zinc ion binding"/>
    <property type="evidence" value="ECO:0007669"/>
    <property type="project" value="UniProtKB-KW"/>
</dbReference>
<dbReference type="InterPro" id="IPR015010">
    <property type="entry name" value="TERF2IP_Myb"/>
</dbReference>
<dbReference type="Gene3D" id="1.10.10.2170">
    <property type="match status" value="1"/>
</dbReference>
<dbReference type="GO" id="GO:0010833">
    <property type="term" value="P:telomere maintenance via telomere lengthening"/>
    <property type="evidence" value="ECO:0007669"/>
    <property type="project" value="UniProtKB-UniRule"/>
</dbReference>
<dbReference type="GO" id="GO:0006355">
    <property type="term" value="P:regulation of DNA-templated transcription"/>
    <property type="evidence" value="ECO:0007669"/>
    <property type="project" value="InterPro"/>
</dbReference>
<feature type="compositionally biased region" description="Low complexity" evidence="10">
    <location>
        <begin position="482"/>
        <end position="493"/>
    </location>
</feature>
<evidence type="ECO:0000256" key="3">
    <source>
        <dbReference type="ARBA" id="ARBA00022895"/>
    </source>
</evidence>
<dbReference type="Pfam" id="PF11626">
    <property type="entry name" value="Rap1_C"/>
    <property type="match status" value="1"/>
</dbReference>
<keyword evidence="8" id="KW-0863">Zinc-finger</keyword>
<dbReference type="GO" id="GO:0031848">
    <property type="term" value="P:protection from non-homologous end joining at telomere"/>
    <property type="evidence" value="ECO:0007669"/>
    <property type="project" value="TreeGrafter"/>
</dbReference>
<name>A0A0N1H8A2_9EURO</name>
<dbReference type="InterPro" id="IPR039595">
    <property type="entry name" value="TE2IP/Rap1"/>
</dbReference>
<dbReference type="CDD" id="cd11655">
    <property type="entry name" value="rap1_myb-like"/>
    <property type="match status" value="1"/>
</dbReference>
<feature type="region of interest" description="Disordered" evidence="10">
    <location>
        <begin position="567"/>
        <end position="655"/>
    </location>
</feature>
<dbReference type="GeneID" id="28737320"/>
<feature type="region of interest" description="Disordered" evidence="10">
    <location>
        <begin position="208"/>
        <end position="309"/>
    </location>
</feature>
<accession>A0A0N1H8A2</accession>
<dbReference type="AlphaFoldDB" id="A0A0N1H8A2"/>
<keyword evidence="4" id="KW-0805">Transcription regulation</keyword>
<sequence>MSAGIVYEGVRRQDEVDEDEARHPGAAGSQAQRLFSGLKLWFSHGVPARKWLMDNAEANGAEIVPLEKQADVRLVDHARQNQAPGTHSYRFVEQSIRTGVLEDLEAHRVGVTARVDRPVGSKVTGPSGKRNPYTEEEDQFLYNFVKPFELKGGAWKGNEIYKQIERVRPRHPYQSWRERYIKYVRNSNRSITATVSQDDGSIVPQSVELAESHQQPATVAPTQAVSRASESSPRKRQKLANGFVEPNERPVRARTPTAPGPSNGDTTRAPSPTSPAHHMRVSVQVPVRSPARAERNEGAEDVRPSQQLARMDAKAVTVTSADATEPILVPVLATPQQHRRQPSPELLTPDSQRETPLTPEEQRIPVKAPDFVFGNFKKRHFRGLFRITKDIVEYDSSLLGGAFDQVAATPANKDLGHTGRDWRIFWQFHVLPVWLQEQGKNAPSVSQDILLPAFQQFELSKSKRPEQPETHSDDAEHEEVQQAEAEPAEQPSQLVNADDEDAEFEKVACTHCFTQESNRWRRDKKGNLLCTDCWALMREGRMRSMSGGQVLIVDITDDQQDERVAEQLLTPTKSTPARSRITVGYSDAGVQTSPLRSPSPELARATHSQIDSSLSQPAPNESRKRSAGRTSQSTSQETKKSSQQAASSQGVDGVHEVSVEQSFTKVTDTPRKRQVLLDDVIEIPSTPEQVIEPEDDIGHSARPPLRELPVSSPVGSPLFFPEDDREPPPLPALAEGSHVSSQPLNVRLLSVRAMTEEAAHSDKENDDPSSESVYAFETAPNISQDWDTAPEEPEPRRERATTQALFDATEPEADISLLDLPEPDEGWAVLDVPLPEEDEINGAGQPSPAKKKEFEEVEISSDEAEDEDIPADAMDAWLESENEKHKDVRGLNRMLSTAIEATSMNFELASEIVVRMVAYSKTNHWRRLRREGGSIPPPNDVPGCWTEQDDNLLMSEVEEEWEAVLEKHGLAHCEARREWLEQSTES</sequence>
<dbReference type="InterPro" id="IPR000679">
    <property type="entry name" value="Znf_GATA"/>
</dbReference>
<dbReference type="SUPFAM" id="SSF57716">
    <property type="entry name" value="Glucocorticoid receptor-like (DNA-binding domain)"/>
    <property type="match status" value="1"/>
</dbReference>
<comment type="subunit">
    <text evidence="9">Homodimer.</text>
</comment>
<dbReference type="OrthoDB" id="435460at2759"/>
<feature type="region of interest" description="Disordered" evidence="10">
    <location>
        <begin position="686"/>
        <end position="808"/>
    </location>
</feature>